<dbReference type="EMBL" id="SRZC01000014">
    <property type="protein sequence ID" value="TGX81719.1"/>
    <property type="molecule type" value="Genomic_DNA"/>
</dbReference>
<comment type="caution">
    <text evidence="1">The sequence shown here is derived from an EMBL/GenBank/DDBJ whole genome shotgun (WGS) entry which is preliminary data.</text>
</comment>
<accession>A0AC61QPI5</accession>
<organism evidence="1 2">
    <name type="scientific">Palleniella muris</name>
    <dbReference type="NCBI Taxonomy" id="3038145"/>
    <lineage>
        <taxon>Bacteria</taxon>
        <taxon>Pseudomonadati</taxon>
        <taxon>Bacteroidota</taxon>
        <taxon>Bacteroidia</taxon>
        <taxon>Bacteroidales</taxon>
        <taxon>Prevotellaceae</taxon>
        <taxon>Palleniella</taxon>
    </lineage>
</organism>
<gene>
    <name evidence="1" type="ORF">E5358_09310</name>
</gene>
<protein>
    <submittedName>
        <fullName evidence="1">DUF4105 domain-containing protein</fullName>
    </submittedName>
</protein>
<proteinExistence type="predicted"/>
<evidence type="ECO:0000313" key="1">
    <source>
        <dbReference type="EMBL" id="TGX81719.1"/>
    </source>
</evidence>
<name>A0AC61QPI5_9BACT</name>
<keyword evidence="2" id="KW-1185">Reference proteome</keyword>
<sequence length="412" mass="47057">MDINARFIRNISYFCIVKHLYAIFVAAFLLLFVPAKGFAQGGVEPDSVHIYLLTCSPHQEVYSLYGHSAMRVENRRTGEDIAVNYGMFNFDKPFFVLRFVFGLTDYEMGVCPFEVFKREYMYHGSSVVQQEMNLTASEKLRVLAALNKNWQPENRVYRYNYFYDNCTTRVRDIVESCIDGRVVYGGEVPKGTTFRTMIHGMNGDWQWARLGNDLLLGVGADRELSMSEYQFLPHSMLSSANDAYIIDKHGNKRKFVKQESEVVEAGVQVSEGGFPLSPVQCAGVLLVVTLLVSFAEWRTGKYLWLYDAVLEGGLALCSIVMVAMLFSQHPTVSLNAQILLFNPLVPLFAVRAIRFWRKRKIHWLWLVQIISVCLLLVVYSFGIQWIDMSVRLLALSALVRCGAKMKAYRVTK</sequence>
<dbReference type="Proteomes" id="UP000308886">
    <property type="component" value="Unassembled WGS sequence"/>
</dbReference>
<reference evidence="1" key="1">
    <citation type="submission" date="2019-04" db="EMBL/GenBank/DDBJ databases">
        <title>Microbes associate with the intestines of laboratory mice.</title>
        <authorList>
            <person name="Navarre W."/>
            <person name="Wong E."/>
            <person name="Huang K."/>
            <person name="Tropini C."/>
            <person name="Ng K."/>
            <person name="Yu B."/>
        </authorList>
    </citation>
    <scope>NUCLEOTIDE SEQUENCE</scope>
    <source>
        <strain evidence="1">NM73_A23</strain>
    </source>
</reference>
<evidence type="ECO:0000313" key="2">
    <source>
        <dbReference type="Proteomes" id="UP000308886"/>
    </source>
</evidence>